<feature type="region of interest" description="Disordered" evidence="7">
    <location>
        <begin position="239"/>
        <end position="260"/>
    </location>
</feature>
<feature type="transmembrane region" description="Helical" evidence="8">
    <location>
        <begin position="73"/>
        <end position="92"/>
    </location>
</feature>
<feature type="compositionally biased region" description="Polar residues" evidence="7">
    <location>
        <begin position="241"/>
        <end position="260"/>
    </location>
</feature>
<keyword evidence="6 8" id="KW-0472">Membrane</keyword>
<keyword evidence="3 8" id="KW-1133">Transmembrane helix</keyword>
<dbReference type="GO" id="GO:0006643">
    <property type="term" value="P:membrane lipid metabolic process"/>
    <property type="evidence" value="ECO:0007669"/>
    <property type="project" value="TreeGrafter"/>
</dbReference>
<dbReference type="InterPro" id="IPR006694">
    <property type="entry name" value="Fatty_acid_hydroxylase"/>
</dbReference>
<dbReference type="GO" id="GO:0008610">
    <property type="term" value="P:lipid biosynthetic process"/>
    <property type="evidence" value="ECO:0007669"/>
    <property type="project" value="InterPro"/>
</dbReference>
<evidence type="ECO:0000256" key="4">
    <source>
        <dbReference type="ARBA" id="ARBA00023002"/>
    </source>
</evidence>
<dbReference type="Pfam" id="PF04116">
    <property type="entry name" value="FA_hydroxylase"/>
    <property type="match status" value="1"/>
</dbReference>
<dbReference type="PANTHER" id="PTHR21624">
    <property type="entry name" value="STEROL DESATURASE-RELATED PROTEIN"/>
    <property type="match status" value="1"/>
</dbReference>
<proteinExistence type="predicted"/>
<protein>
    <submittedName>
        <fullName evidence="10">Sterol desaturase/sphingolipid hydroxylase (Fatty acid hydroxylase superfamily)</fullName>
    </submittedName>
</protein>
<evidence type="ECO:0000256" key="6">
    <source>
        <dbReference type="ARBA" id="ARBA00023136"/>
    </source>
</evidence>
<dbReference type="GO" id="GO:0005506">
    <property type="term" value="F:iron ion binding"/>
    <property type="evidence" value="ECO:0007669"/>
    <property type="project" value="InterPro"/>
</dbReference>
<dbReference type="AlphaFoldDB" id="A0A7W5H419"/>
<comment type="subcellular location">
    <subcellularLocation>
        <location evidence="1">Endomembrane system</location>
        <topology evidence="1">Multi-pass membrane protein</topology>
    </subcellularLocation>
</comment>
<name>A0A7W5H419_9BACT</name>
<evidence type="ECO:0000313" key="10">
    <source>
        <dbReference type="EMBL" id="MBB3205882.1"/>
    </source>
</evidence>
<keyword evidence="2 8" id="KW-0812">Transmembrane</keyword>
<dbReference type="GO" id="GO:0016020">
    <property type="term" value="C:membrane"/>
    <property type="evidence" value="ECO:0007669"/>
    <property type="project" value="GOC"/>
</dbReference>
<evidence type="ECO:0000256" key="8">
    <source>
        <dbReference type="SAM" id="Phobius"/>
    </source>
</evidence>
<feature type="transmembrane region" description="Helical" evidence="8">
    <location>
        <begin position="39"/>
        <end position="61"/>
    </location>
</feature>
<dbReference type="RefSeq" id="WP_184303839.1">
    <property type="nucleotide sequence ID" value="NZ_JACHXU010000004.1"/>
</dbReference>
<evidence type="ECO:0000256" key="3">
    <source>
        <dbReference type="ARBA" id="ARBA00022989"/>
    </source>
</evidence>
<dbReference type="GO" id="GO:0050479">
    <property type="term" value="F:glyceryl-ether monooxygenase activity"/>
    <property type="evidence" value="ECO:0007669"/>
    <property type="project" value="TreeGrafter"/>
</dbReference>
<gene>
    <name evidence="10" type="ORF">FHS27_001686</name>
</gene>
<dbReference type="PANTHER" id="PTHR21624:SF1">
    <property type="entry name" value="ALKYLGLYCEROL MONOOXYGENASE"/>
    <property type="match status" value="1"/>
</dbReference>
<evidence type="ECO:0000256" key="7">
    <source>
        <dbReference type="SAM" id="MobiDB-lite"/>
    </source>
</evidence>
<accession>A0A7W5H419</accession>
<keyword evidence="5" id="KW-0443">Lipid metabolism</keyword>
<evidence type="ECO:0000313" key="11">
    <source>
        <dbReference type="Proteomes" id="UP000536179"/>
    </source>
</evidence>
<keyword evidence="11" id="KW-1185">Reference proteome</keyword>
<dbReference type="InterPro" id="IPR051689">
    <property type="entry name" value="Sterol_desaturase/TMEM195"/>
</dbReference>
<reference evidence="10 11" key="1">
    <citation type="submission" date="2020-08" db="EMBL/GenBank/DDBJ databases">
        <title>Genomic Encyclopedia of Type Strains, Phase III (KMG-III): the genomes of soil and plant-associated and newly described type strains.</title>
        <authorList>
            <person name="Whitman W."/>
        </authorList>
    </citation>
    <scope>NUCLEOTIDE SEQUENCE [LARGE SCALE GENOMIC DNA]</scope>
    <source>
        <strain evidence="10 11">CECT 8075</strain>
    </source>
</reference>
<evidence type="ECO:0000256" key="2">
    <source>
        <dbReference type="ARBA" id="ARBA00022692"/>
    </source>
</evidence>
<evidence type="ECO:0000256" key="1">
    <source>
        <dbReference type="ARBA" id="ARBA00004127"/>
    </source>
</evidence>
<organism evidence="10 11">
    <name type="scientific">Aporhodopirellula rubra</name>
    <dbReference type="NCBI Taxonomy" id="980271"/>
    <lineage>
        <taxon>Bacteria</taxon>
        <taxon>Pseudomonadati</taxon>
        <taxon>Planctomycetota</taxon>
        <taxon>Planctomycetia</taxon>
        <taxon>Pirellulales</taxon>
        <taxon>Pirellulaceae</taxon>
        <taxon>Aporhodopirellula</taxon>
    </lineage>
</organism>
<evidence type="ECO:0000259" key="9">
    <source>
        <dbReference type="Pfam" id="PF04116"/>
    </source>
</evidence>
<dbReference type="GO" id="GO:0012505">
    <property type="term" value="C:endomembrane system"/>
    <property type="evidence" value="ECO:0007669"/>
    <property type="project" value="UniProtKB-SubCell"/>
</dbReference>
<feature type="domain" description="Fatty acid hydroxylase" evidence="9">
    <location>
        <begin position="79"/>
        <end position="214"/>
    </location>
</feature>
<keyword evidence="4" id="KW-0560">Oxidoreductase</keyword>
<sequence length="260" mass="28843">MEETFYRLAPASLWLAILWLAESFVVVSPPGRWQHGLRNLGLAGINGLFLFFTLGGVSVWIASVSPFAPASAWAIPHAVVCFVVLDLFSYGWHRLNHAVPMLWRLHSVHHSDEHMDVTTAGRFHAGELAVGALLRLPLLYCMAVSATTLLAYETVLVLVSMLHHSSISLGRWDRSFRMLISTPAMHSIHHSRNPSHFGSNFSSVFSVWDRIFATFQLTNGPISHGLENADGKSLRSLITMPLNQTTPPRPTSNTPAKSRE</sequence>
<dbReference type="EMBL" id="JACHXU010000004">
    <property type="protein sequence ID" value="MBB3205882.1"/>
    <property type="molecule type" value="Genomic_DNA"/>
</dbReference>
<comment type="caution">
    <text evidence="10">The sequence shown here is derived from an EMBL/GenBank/DDBJ whole genome shotgun (WGS) entry which is preliminary data.</text>
</comment>
<evidence type="ECO:0000256" key="5">
    <source>
        <dbReference type="ARBA" id="ARBA00023098"/>
    </source>
</evidence>
<dbReference type="Proteomes" id="UP000536179">
    <property type="component" value="Unassembled WGS sequence"/>
</dbReference>